<dbReference type="Proteomes" id="UP000265643">
    <property type="component" value="Unassembled WGS sequence"/>
</dbReference>
<name>A0A391P0T3_9FIRM</name>
<keyword evidence="2" id="KW-1185">Reference proteome</keyword>
<accession>A0A391P0T3</accession>
<dbReference type="AlphaFoldDB" id="A0A391P0T3"/>
<proteinExistence type="predicted"/>
<dbReference type="RefSeq" id="WP_117603537.1">
    <property type="nucleotide sequence ID" value="NZ_BHGK01000001.1"/>
</dbReference>
<sequence length="87" mass="9912">MKNKEILKKIYYENRAINRNIQCLANISLIGLLARSAKKAKESDDEQGKNLAKAGLLLVVISEALIMISDILDHRKMKIEEKIEKCE</sequence>
<reference evidence="2" key="1">
    <citation type="submission" date="2018-09" db="EMBL/GenBank/DDBJ databases">
        <title>Draft Genome Sequence of Mediterraneibacter sp. KCTC 15684.</title>
        <authorList>
            <person name="Kim J.S."/>
            <person name="Han K.I."/>
            <person name="Suh M.K."/>
            <person name="Lee K.C."/>
            <person name="Eom M.K."/>
            <person name="Lee J.H."/>
            <person name="Park S.H."/>
            <person name="Kang S.W."/>
            <person name="Park J.E."/>
            <person name="Oh B.S."/>
            <person name="Yu S.Y."/>
            <person name="Choi S.H."/>
            <person name="Lee D.H."/>
            <person name="Yoon H."/>
            <person name="Kim B."/>
            <person name="Yang S.J."/>
            <person name="Lee J.S."/>
        </authorList>
    </citation>
    <scope>NUCLEOTIDE SEQUENCE [LARGE SCALE GENOMIC DNA]</scope>
    <source>
        <strain evidence="2">KCTC 15684</strain>
    </source>
</reference>
<gene>
    <name evidence="1" type="ORF">KGMB01110_19900</name>
</gene>
<protein>
    <submittedName>
        <fullName evidence="1">Uncharacterized protein</fullName>
    </submittedName>
</protein>
<evidence type="ECO:0000313" key="1">
    <source>
        <dbReference type="EMBL" id="GCA67554.1"/>
    </source>
</evidence>
<organism evidence="1 2">
    <name type="scientific">Mediterraneibacter butyricigenes</name>
    <dbReference type="NCBI Taxonomy" id="2316025"/>
    <lineage>
        <taxon>Bacteria</taxon>
        <taxon>Bacillati</taxon>
        <taxon>Bacillota</taxon>
        <taxon>Clostridia</taxon>
        <taxon>Lachnospirales</taxon>
        <taxon>Lachnospiraceae</taxon>
        <taxon>Mediterraneibacter</taxon>
    </lineage>
</organism>
<comment type="caution">
    <text evidence="1">The sequence shown here is derived from an EMBL/GenBank/DDBJ whole genome shotgun (WGS) entry which is preliminary data.</text>
</comment>
<evidence type="ECO:0000313" key="2">
    <source>
        <dbReference type="Proteomes" id="UP000265643"/>
    </source>
</evidence>
<dbReference type="EMBL" id="BHGK01000001">
    <property type="protein sequence ID" value="GCA67554.1"/>
    <property type="molecule type" value="Genomic_DNA"/>
</dbReference>